<keyword evidence="3 10" id="KW-0132">Cell division</keyword>
<feature type="domain" description="Kinetochore protein Ndc80 CH" evidence="13">
    <location>
        <begin position="56"/>
        <end position="191"/>
    </location>
</feature>
<evidence type="ECO:0000256" key="2">
    <source>
        <dbReference type="ARBA" id="ARBA00022454"/>
    </source>
</evidence>
<keyword evidence="7 10" id="KW-0539">Nucleus</keyword>
<proteinExistence type="inferred from homology"/>
<evidence type="ECO:0000256" key="4">
    <source>
        <dbReference type="ARBA" id="ARBA00022776"/>
    </source>
</evidence>
<feature type="compositionally biased region" description="Low complexity" evidence="12">
    <location>
        <begin position="49"/>
        <end position="61"/>
    </location>
</feature>
<dbReference type="Gene3D" id="1.10.418.30">
    <property type="entry name" value="Ncd80 complex, Ncd80 subunit"/>
    <property type="match status" value="1"/>
</dbReference>
<dbReference type="GO" id="GO:0051315">
    <property type="term" value="P:attachment of mitotic spindle microtubules to kinetochore"/>
    <property type="evidence" value="ECO:0007669"/>
    <property type="project" value="UniProtKB-UniRule"/>
</dbReference>
<sequence>MEPRSARSSKKSLATPKTLIPRRSSSVDVRSSAGGMTGRSSRSAWTPAMSGGRNRRSSSMSQVDRLSQGAPRMANLKDQRPFNDKAYVSQCVDKLYEFLKEKAYPNYTTPQALSRMSAKEFENVITFLIQFFEPSFKLGGGVRMEDAVLEQLRRLGYPYPLHKSMLMGIGSQPHKALAIITWLADFAKYLDSVNPLDDFFTGEDSPIGTPGPHLAGGSGTVGLLLRHCLQNGNDDSGFDEDAFLDSLVLEAVGPMQPLEEIEEKLAEQQQEVQRLAALVEEQEMRKKELLLNKGKLQCFEKYFEEMAAHFEAKRLDVANNEEELTALGATRAKLEEELANVQAMLREQHARHEDVPALKQRQHRLQQDLSAARSQVEALRQQHELSSLKLYSTDEKLRSENAKLQASFKSSTICLRRVLPRNALDDFDLRPVEDARSLQRHIASNTAAAAKVADLLGRMEKELQGCMQQDQDLCEQYTFKVEDLARDLQLKQELIAKRKSYWAEQTADTRKNAHDLDKEYADICKETSDLRQKQTTDPEIKAAQESEKRLANLQKQLAETIARQEETIAASDATLQKCADAASATYKEIMDTIKEVHDSFVDAIEENIRLRMS</sequence>
<dbReference type="GO" id="GO:0031262">
    <property type="term" value="C:Ndc80 complex"/>
    <property type="evidence" value="ECO:0007669"/>
    <property type="project" value="UniProtKB-UniRule"/>
</dbReference>
<keyword evidence="4 10" id="KW-0498">Mitosis</keyword>
<evidence type="ECO:0000256" key="10">
    <source>
        <dbReference type="RuleBase" id="RU368072"/>
    </source>
</evidence>
<evidence type="ECO:0000313" key="14">
    <source>
        <dbReference type="EMBL" id="MAA17836.1"/>
    </source>
</evidence>
<dbReference type="EMBL" id="GFPF01006690">
    <property type="protein sequence ID" value="MAA17836.1"/>
    <property type="molecule type" value="Transcribed_RNA"/>
</dbReference>
<evidence type="ECO:0000256" key="3">
    <source>
        <dbReference type="ARBA" id="ARBA00022618"/>
    </source>
</evidence>
<evidence type="ECO:0000259" key="13">
    <source>
        <dbReference type="Pfam" id="PF03801"/>
    </source>
</evidence>
<feature type="region of interest" description="Disordered" evidence="12">
    <location>
        <begin position="1"/>
        <end position="78"/>
    </location>
</feature>
<keyword evidence="2 10" id="KW-0158">Chromosome</keyword>
<organism evidence="14">
    <name type="scientific">Rhipicephalus zambeziensis</name>
    <dbReference type="NCBI Taxonomy" id="60191"/>
    <lineage>
        <taxon>Eukaryota</taxon>
        <taxon>Metazoa</taxon>
        <taxon>Ecdysozoa</taxon>
        <taxon>Arthropoda</taxon>
        <taxon>Chelicerata</taxon>
        <taxon>Arachnida</taxon>
        <taxon>Acari</taxon>
        <taxon>Parasitiformes</taxon>
        <taxon>Ixodida</taxon>
        <taxon>Ixodoidea</taxon>
        <taxon>Ixodidae</taxon>
        <taxon>Rhipicephalinae</taxon>
        <taxon>Rhipicephalus</taxon>
        <taxon>Rhipicephalus</taxon>
    </lineage>
</organism>
<evidence type="ECO:0000256" key="1">
    <source>
        <dbReference type="ARBA" id="ARBA00007050"/>
    </source>
</evidence>
<name>A0A224YJN8_9ACAR</name>
<evidence type="ECO:0000256" key="12">
    <source>
        <dbReference type="SAM" id="MobiDB-lite"/>
    </source>
</evidence>
<dbReference type="GO" id="GO:0051301">
    <property type="term" value="P:cell division"/>
    <property type="evidence" value="ECO:0007669"/>
    <property type="project" value="UniProtKB-UniRule"/>
</dbReference>
<feature type="coiled-coil region" evidence="11">
    <location>
        <begin position="543"/>
        <end position="570"/>
    </location>
</feature>
<evidence type="ECO:0000256" key="7">
    <source>
        <dbReference type="ARBA" id="ARBA00023242"/>
    </source>
</evidence>
<dbReference type="GO" id="GO:0005634">
    <property type="term" value="C:nucleus"/>
    <property type="evidence" value="ECO:0007669"/>
    <property type="project" value="UniProtKB-SubCell"/>
</dbReference>
<evidence type="ECO:0000256" key="6">
    <source>
        <dbReference type="ARBA" id="ARBA00023054"/>
    </source>
</evidence>
<keyword evidence="9 10" id="KW-0137">Centromere</keyword>
<comment type="subunit">
    <text evidence="10">Component of the NDC80 complex.</text>
</comment>
<reference evidence="14" key="1">
    <citation type="journal article" date="2017" name="Parasit. Vectors">
        <title>Sialotranscriptomics of Rhipicephalus zambeziensis reveals intricate expression profiles of secretory proteins and suggests tight temporal transcriptional regulation during blood-feeding.</title>
        <authorList>
            <person name="de Castro M.H."/>
            <person name="de Klerk D."/>
            <person name="Pienaar R."/>
            <person name="Rees D.J.G."/>
            <person name="Mans B.J."/>
        </authorList>
    </citation>
    <scope>NUCLEOTIDE SEQUENCE</scope>
    <source>
        <tissue evidence="14">Salivary glands</tissue>
    </source>
</reference>
<protein>
    <recommendedName>
        <fullName evidence="10">Kinetochore protein NDC80</fullName>
    </recommendedName>
</protein>
<comment type="subcellular location">
    <subcellularLocation>
        <location evidence="10">Chromosome</location>
        <location evidence="10">Centromere</location>
        <location evidence="10">Kinetochore</location>
    </subcellularLocation>
    <subcellularLocation>
        <location evidence="10">Nucleus</location>
    </subcellularLocation>
</comment>
<dbReference type="InterPro" id="IPR005550">
    <property type="entry name" value="Kinetochore_Ndc80"/>
</dbReference>
<dbReference type="Pfam" id="PF03801">
    <property type="entry name" value="Ndc80_HEC"/>
    <property type="match status" value="1"/>
</dbReference>
<comment type="similarity">
    <text evidence="1 10">Belongs to the NDC80/HEC1 family.</text>
</comment>
<dbReference type="PANTHER" id="PTHR10643:SF2">
    <property type="entry name" value="KINETOCHORE PROTEIN NDC80 HOMOLOG"/>
    <property type="match status" value="1"/>
</dbReference>
<feature type="compositionally biased region" description="Low complexity" evidence="12">
    <location>
        <begin position="22"/>
        <end position="32"/>
    </location>
</feature>
<keyword evidence="6 11" id="KW-0175">Coiled coil</keyword>
<dbReference type="AlphaFoldDB" id="A0A224YJN8"/>
<evidence type="ECO:0000256" key="5">
    <source>
        <dbReference type="ARBA" id="ARBA00022838"/>
    </source>
</evidence>
<comment type="function">
    <text evidence="10">Acts as a component of the essential kinetochore-associated NDC80 complex, which is required for chromosome segregation and spindle checkpoint activity.</text>
</comment>
<evidence type="ECO:0000256" key="8">
    <source>
        <dbReference type="ARBA" id="ARBA00023306"/>
    </source>
</evidence>
<feature type="coiled-coil region" evidence="11">
    <location>
        <begin position="258"/>
        <end position="292"/>
    </location>
</feature>
<accession>A0A224YJN8</accession>
<dbReference type="PANTHER" id="PTHR10643">
    <property type="entry name" value="KINETOCHORE PROTEIN NDC80"/>
    <property type="match status" value="1"/>
</dbReference>
<keyword evidence="8 10" id="KW-0131">Cell cycle</keyword>
<keyword evidence="5 10" id="KW-0995">Kinetochore</keyword>
<dbReference type="InterPro" id="IPR055260">
    <property type="entry name" value="Ndc80_CH"/>
</dbReference>
<evidence type="ECO:0000256" key="9">
    <source>
        <dbReference type="ARBA" id="ARBA00023328"/>
    </source>
</evidence>
<feature type="coiled-coil region" evidence="11">
    <location>
        <begin position="317"/>
        <end position="382"/>
    </location>
</feature>
<evidence type="ECO:0000256" key="11">
    <source>
        <dbReference type="SAM" id="Coils"/>
    </source>
</evidence>
<dbReference type="InterPro" id="IPR038273">
    <property type="entry name" value="Ndc80_sf"/>
</dbReference>